<name>A0AAD3M645_LATJO</name>
<evidence type="ECO:0000256" key="6">
    <source>
        <dbReference type="ARBA" id="ARBA00023017"/>
    </source>
</evidence>
<accession>A0AAD3M645</accession>
<evidence type="ECO:0000256" key="7">
    <source>
        <dbReference type="ARBA" id="ARBA00023054"/>
    </source>
</evidence>
<keyword evidence="8" id="KW-0206">Cytoskeleton</keyword>
<keyword evidence="4" id="KW-0963">Cytoplasm</keyword>
<dbReference type="Proteomes" id="UP001279410">
    <property type="component" value="Unassembled WGS sequence"/>
</dbReference>
<evidence type="ECO:0000256" key="8">
    <source>
        <dbReference type="ARBA" id="ARBA00023212"/>
    </source>
</evidence>
<keyword evidence="12" id="KW-1185">Reference proteome</keyword>
<organism evidence="11 12">
    <name type="scientific">Lates japonicus</name>
    <name type="common">Japanese lates</name>
    <dbReference type="NCBI Taxonomy" id="270547"/>
    <lineage>
        <taxon>Eukaryota</taxon>
        <taxon>Metazoa</taxon>
        <taxon>Chordata</taxon>
        <taxon>Craniata</taxon>
        <taxon>Vertebrata</taxon>
        <taxon>Euteleostomi</taxon>
        <taxon>Actinopterygii</taxon>
        <taxon>Neopterygii</taxon>
        <taxon>Teleostei</taxon>
        <taxon>Neoteleostei</taxon>
        <taxon>Acanthomorphata</taxon>
        <taxon>Carangaria</taxon>
        <taxon>Carangaria incertae sedis</taxon>
        <taxon>Centropomidae</taxon>
        <taxon>Lates</taxon>
    </lineage>
</organism>
<evidence type="ECO:0000256" key="9">
    <source>
        <dbReference type="SAM" id="MobiDB-lite"/>
    </source>
</evidence>
<evidence type="ECO:0000256" key="3">
    <source>
        <dbReference type="ARBA" id="ARBA00016574"/>
    </source>
</evidence>
<gene>
    <name evidence="11" type="ORF">AKAME5_000177700</name>
</gene>
<comment type="caution">
    <text evidence="11">The sequence shown here is derived from an EMBL/GenBank/DDBJ whole genome shotgun (WGS) entry which is preliminary data.</text>
</comment>
<dbReference type="PANTHER" id="PTHR18916">
    <property type="entry name" value="DYNACTIN 1-RELATED MICROTUBULE-BINDING"/>
    <property type="match status" value="1"/>
</dbReference>
<dbReference type="PROSITE" id="PS00845">
    <property type="entry name" value="CAP_GLY_1"/>
    <property type="match status" value="1"/>
</dbReference>
<dbReference type="Pfam" id="PF01302">
    <property type="entry name" value="CAP_GLY"/>
    <property type="match status" value="1"/>
</dbReference>
<dbReference type="InterPro" id="IPR036859">
    <property type="entry name" value="CAP-Gly_dom_sf"/>
</dbReference>
<dbReference type="SMART" id="SM01052">
    <property type="entry name" value="CAP_GLY"/>
    <property type="match status" value="1"/>
</dbReference>
<evidence type="ECO:0000256" key="4">
    <source>
        <dbReference type="ARBA" id="ARBA00022490"/>
    </source>
</evidence>
<feature type="region of interest" description="Disordered" evidence="9">
    <location>
        <begin position="1"/>
        <end position="29"/>
    </location>
</feature>
<comment type="similarity">
    <text evidence="2">Belongs to the dynactin 150 kDa subunit family.</text>
</comment>
<evidence type="ECO:0000256" key="1">
    <source>
        <dbReference type="ARBA" id="ARBA00004245"/>
    </source>
</evidence>
<evidence type="ECO:0000313" key="11">
    <source>
        <dbReference type="EMBL" id="GLD47659.1"/>
    </source>
</evidence>
<dbReference type="GO" id="GO:0005874">
    <property type="term" value="C:microtubule"/>
    <property type="evidence" value="ECO:0007669"/>
    <property type="project" value="UniProtKB-KW"/>
</dbReference>
<evidence type="ECO:0000256" key="5">
    <source>
        <dbReference type="ARBA" id="ARBA00022701"/>
    </source>
</evidence>
<evidence type="ECO:0000313" key="12">
    <source>
        <dbReference type="Proteomes" id="UP001279410"/>
    </source>
</evidence>
<evidence type="ECO:0000256" key="2">
    <source>
        <dbReference type="ARBA" id="ARBA00011010"/>
    </source>
</evidence>
<protein>
    <recommendedName>
        <fullName evidence="3">Dynactin subunit 1</fullName>
    </recommendedName>
</protein>
<keyword evidence="7" id="KW-0175">Coiled coil</keyword>
<feature type="compositionally biased region" description="Low complexity" evidence="9">
    <location>
        <begin position="174"/>
        <end position="188"/>
    </location>
</feature>
<dbReference type="PROSITE" id="PS50245">
    <property type="entry name" value="CAP_GLY_2"/>
    <property type="match status" value="1"/>
</dbReference>
<proteinExistence type="inferred from homology"/>
<dbReference type="SUPFAM" id="SSF74924">
    <property type="entry name" value="Cap-Gly domain"/>
    <property type="match status" value="1"/>
</dbReference>
<dbReference type="EMBL" id="BRZM01000004">
    <property type="protein sequence ID" value="GLD47659.1"/>
    <property type="molecule type" value="Genomic_DNA"/>
</dbReference>
<feature type="compositionally biased region" description="Low complexity" evidence="9">
    <location>
        <begin position="1"/>
        <end position="22"/>
    </location>
</feature>
<feature type="non-terminal residue" evidence="11">
    <location>
        <position position="1"/>
    </location>
</feature>
<feature type="region of interest" description="Disordered" evidence="9">
    <location>
        <begin position="101"/>
        <end position="219"/>
    </location>
</feature>
<dbReference type="GO" id="GO:0008017">
    <property type="term" value="F:microtubule binding"/>
    <property type="evidence" value="ECO:0007669"/>
    <property type="project" value="UniProtKB-ARBA"/>
</dbReference>
<dbReference type="GO" id="GO:0030286">
    <property type="term" value="C:dynein complex"/>
    <property type="evidence" value="ECO:0007669"/>
    <property type="project" value="UniProtKB-KW"/>
</dbReference>
<dbReference type="FunFam" id="2.30.30.190:FF:000003">
    <property type="entry name" value="dynactin subunit 1 isoform X1"/>
    <property type="match status" value="1"/>
</dbReference>
<dbReference type="AlphaFoldDB" id="A0AAD3M645"/>
<feature type="compositionally biased region" description="Pro residues" evidence="9">
    <location>
        <begin position="210"/>
        <end position="219"/>
    </location>
</feature>
<dbReference type="InterPro" id="IPR000938">
    <property type="entry name" value="CAP-Gly_domain"/>
</dbReference>
<keyword evidence="6" id="KW-0243">Dynein</keyword>
<dbReference type="Gene3D" id="2.30.30.190">
    <property type="entry name" value="CAP Gly-rich-like domain"/>
    <property type="match status" value="1"/>
</dbReference>
<feature type="compositionally biased region" description="Basic residues" evidence="9">
    <location>
        <begin position="130"/>
        <end position="141"/>
    </location>
</feature>
<comment type="subcellular location">
    <subcellularLocation>
        <location evidence="1">Cytoplasm</location>
        <location evidence="1">Cytoskeleton</location>
    </subcellularLocation>
</comment>
<reference evidence="11" key="1">
    <citation type="submission" date="2022-08" db="EMBL/GenBank/DDBJ databases">
        <title>Genome sequencing of akame (Lates japonicus).</title>
        <authorList>
            <person name="Hashiguchi Y."/>
            <person name="Takahashi H."/>
        </authorList>
    </citation>
    <scope>NUCLEOTIDE SEQUENCE</scope>
    <source>
        <strain evidence="11">Kochi</strain>
    </source>
</reference>
<sequence>MSQTRRNTYTRTTSSGSSRMSSDGGGRPVKVGSLVEVIGKGQRGTVAYIGTTLFASGKWVGVILDEAKGKNDGTVQGKRYFTCEENHGIFVRQSQIQLVDDGADTTSPETPEPGTGKVPKREILETPKSTKLRGVKPKKVLHVSLTSTPAPRKTTARRPKQPSRPTGTGGKGAASGSASASAGEMSSSEPSTPAQTPLAAPVIPTLHSPGKPPAPVPSK</sequence>
<keyword evidence="5" id="KW-0493">Microtubule</keyword>
<evidence type="ECO:0000259" key="10">
    <source>
        <dbReference type="PROSITE" id="PS50245"/>
    </source>
</evidence>
<feature type="domain" description="CAP-Gly" evidence="10">
    <location>
        <begin position="50"/>
        <end position="92"/>
    </location>
</feature>
<feature type="compositionally biased region" description="Low complexity" evidence="9">
    <location>
        <begin position="105"/>
        <end position="116"/>
    </location>
</feature>